<reference evidence="2 3" key="1">
    <citation type="submission" date="2020-10" db="EMBL/GenBank/DDBJ databases">
        <title>The Coptis chinensis genome and diversification of protoberbering-type alkaloids.</title>
        <authorList>
            <person name="Wang B."/>
            <person name="Shu S."/>
            <person name="Song C."/>
            <person name="Liu Y."/>
        </authorList>
    </citation>
    <scope>NUCLEOTIDE SEQUENCE [LARGE SCALE GENOMIC DNA]</scope>
    <source>
        <strain evidence="2">HL-2020</strain>
        <tissue evidence="2">Leaf</tissue>
    </source>
</reference>
<evidence type="ECO:0000259" key="1">
    <source>
        <dbReference type="SMART" id="SM00256"/>
    </source>
</evidence>
<sequence length="379" mass="44196">MKEEEKQQEKKLHVDVSEETQIFCEELILEILIRAHAKTLFRSKCVCKNWQSLISDQSFINRYIKRSKSLPPALTGFFYRTGFKFLSEINGSVYVVDSNNGLLLCAKKPKLSRLDYVSSTPICYFVCNPVTKQWVSLPETKHCNFGASALLHCYNLDELCAQKTEFMVYCFSKENPNFLQVEIFSSKAGEWYRHNACYYNWLSKEFNCMTLLNGSVYWLQEEDEKIVVYDLKKESICFVKLPHNDISKRWILHLGVSGGSVYVTERSRTCFFVWVLVDGLEFCLSQTIEVESLINDPKRISTNQPQVRLRFKILGFHQAAYQLVFVGINPYKAALYRVNKRRLEHISDFHPSAFCNFKLRLFPYSLPAWPTCIPFLKNS</sequence>
<dbReference type="Pfam" id="PF00646">
    <property type="entry name" value="F-box"/>
    <property type="match status" value="1"/>
</dbReference>
<dbReference type="Pfam" id="PF24750">
    <property type="entry name" value="b-prop_At3g26010-like"/>
    <property type="match status" value="1"/>
</dbReference>
<dbReference type="InterPro" id="IPR055290">
    <property type="entry name" value="At3g26010-like"/>
</dbReference>
<organism evidence="2 3">
    <name type="scientific">Coptis chinensis</name>
    <dbReference type="NCBI Taxonomy" id="261450"/>
    <lineage>
        <taxon>Eukaryota</taxon>
        <taxon>Viridiplantae</taxon>
        <taxon>Streptophyta</taxon>
        <taxon>Embryophyta</taxon>
        <taxon>Tracheophyta</taxon>
        <taxon>Spermatophyta</taxon>
        <taxon>Magnoliopsida</taxon>
        <taxon>Ranunculales</taxon>
        <taxon>Ranunculaceae</taxon>
        <taxon>Coptidoideae</taxon>
        <taxon>Coptis</taxon>
    </lineage>
</organism>
<dbReference type="EMBL" id="JADFTS010000004">
    <property type="protein sequence ID" value="KAF9609940.1"/>
    <property type="molecule type" value="Genomic_DNA"/>
</dbReference>
<dbReference type="SUPFAM" id="SSF81383">
    <property type="entry name" value="F-box domain"/>
    <property type="match status" value="1"/>
</dbReference>
<dbReference type="InterPro" id="IPR036047">
    <property type="entry name" value="F-box-like_dom_sf"/>
</dbReference>
<dbReference type="Gene3D" id="1.20.1280.50">
    <property type="match status" value="1"/>
</dbReference>
<dbReference type="PANTHER" id="PTHR35546:SF130">
    <property type="entry name" value="EXPRESSED PROTEIN"/>
    <property type="match status" value="1"/>
</dbReference>
<gene>
    <name evidence="2" type="ORF">IFM89_019343</name>
</gene>
<dbReference type="AlphaFoldDB" id="A0A835LWB4"/>
<name>A0A835LWB4_9MAGN</name>
<evidence type="ECO:0000313" key="2">
    <source>
        <dbReference type="EMBL" id="KAF9609940.1"/>
    </source>
</evidence>
<dbReference type="InterPro" id="IPR001810">
    <property type="entry name" value="F-box_dom"/>
</dbReference>
<proteinExistence type="predicted"/>
<feature type="domain" description="F-box" evidence="1">
    <location>
        <begin position="23"/>
        <end position="63"/>
    </location>
</feature>
<dbReference type="SUPFAM" id="SSF50965">
    <property type="entry name" value="Galactose oxidase, central domain"/>
    <property type="match status" value="1"/>
</dbReference>
<evidence type="ECO:0000313" key="3">
    <source>
        <dbReference type="Proteomes" id="UP000631114"/>
    </source>
</evidence>
<accession>A0A835LWB4</accession>
<dbReference type="PANTHER" id="PTHR35546">
    <property type="entry name" value="F-BOX PROTEIN INTERACTION DOMAIN PROTEIN-RELATED"/>
    <property type="match status" value="1"/>
</dbReference>
<keyword evidence="3" id="KW-1185">Reference proteome</keyword>
<comment type="caution">
    <text evidence="2">The sequence shown here is derived from an EMBL/GenBank/DDBJ whole genome shotgun (WGS) entry which is preliminary data.</text>
</comment>
<dbReference type="OrthoDB" id="674184at2759"/>
<dbReference type="Proteomes" id="UP000631114">
    <property type="component" value="Unassembled WGS sequence"/>
</dbReference>
<protein>
    <recommendedName>
        <fullName evidence="1">F-box domain-containing protein</fullName>
    </recommendedName>
</protein>
<dbReference type="InterPro" id="IPR056592">
    <property type="entry name" value="Beta-prop_At3g26010-like"/>
</dbReference>
<dbReference type="InterPro" id="IPR011043">
    <property type="entry name" value="Gal_Oxase/kelch_b-propeller"/>
</dbReference>
<dbReference type="SMART" id="SM00256">
    <property type="entry name" value="FBOX"/>
    <property type="match status" value="1"/>
</dbReference>